<comment type="caution">
    <text evidence="2">The sequence shown here is derived from an EMBL/GenBank/DDBJ whole genome shotgun (WGS) entry which is preliminary data.</text>
</comment>
<reference evidence="2" key="2">
    <citation type="submission" date="2023-05" db="EMBL/GenBank/DDBJ databases">
        <authorList>
            <person name="Schelkunov M.I."/>
        </authorList>
    </citation>
    <scope>NUCLEOTIDE SEQUENCE</scope>
    <source>
        <strain evidence="2">Hsosn_3</strain>
        <tissue evidence="2">Leaf</tissue>
    </source>
</reference>
<dbReference type="EMBL" id="JAUIZM010000010">
    <property type="protein sequence ID" value="KAK1360675.1"/>
    <property type="molecule type" value="Genomic_DNA"/>
</dbReference>
<organism evidence="2 3">
    <name type="scientific">Heracleum sosnowskyi</name>
    <dbReference type="NCBI Taxonomy" id="360622"/>
    <lineage>
        <taxon>Eukaryota</taxon>
        <taxon>Viridiplantae</taxon>
        <taxon>Streptophyta</taxon>
        <taxon>Embryophyta</taxon>
        <taxon>Tracheophyta</taxon>
        <taxon>Spermatophyta</taxon>
        <taxon>Magnoliopsida</taxon>
        <taxon>eudicotyledons</taxon>
        <taxon>Gunneridae</taxon>
        <taxon>Pentapetalae</taxon>
        <taxon>asterids</taxon>
        <taxon>campanulids</taxon>
        <taxon>Apiales</taxon>
        <taxon>Apiaceae</taxon>
        <taxon>Apioideae</taxon>
        <taxon>apioid superclade</taxon>
        <taxon>Tordylieae</taxon>
        <taxon>Tordyliinae</taxon>
        <taxon>Heracleum</taxon>
    </lineage>
</organism>
<keyword evidence="1" id="KW-0732">Signal</keyword>
<proteinExistence type="predicted"/>
<evidence type="ECO:0000313" key="3">
    <source>
        <dbReference type="Proteomes" id="UP001237642"/>
    </source>
</evidence>
<dbReference type="PANTHER" id="PTHR47852">
    <property type="entry name" value="OS06G0298400 PROTEIN"/>
    <property type="match status" value="1"/>
</dbReference>
<feature type="chain" id="PRO_5042178145" evidence="1">
    <location>
        <begin position="31"/>
        <end position="100"/>
    </location>
</feature>
<evidence type="ECO:0000256" key="1">
    <source>
        <dbReference type="SAM" id="SignalP"/>
    </source>
</evidence>
<keyword evidence="3" id="KW-1185">Reference proteome</keyword>
<evidence type="ECO:0000313" key="2">
    <source>
        <dbReference type="EMBL" id="KAK1360675.1"/>
    </source>
</evidence>
<sequence>MQIGCHLSRRTRRKLVWLDFLVLIFQPLGGDWREPVKRKRARLLKKSVEDLSENITNGNQQPDLDKIQRDLPSGWQKRFCLSLRCDITLTSKHVTRWLGA</sequence>
<gene>
    <name evidence="2" type="ORF">POM88_045149</name>
</gene>
<protein>
    <submittedName>
        <fullName evidence="2">Uncharacterized protein</fullName>
    </submittedName>
</protein>
<reference evidence="2" key="1">
    <citation type="submission" date="2023-02" db="EMBL/GenBank/DDBJ databases">
        <title>Genome of toxic invasive species Heracleum sosnowskyi carries increased number of genes despite the absence of recent whole-genome duplications.</title>
        <authorList>
            <person name="Schelkunov M."/>
            <person name="Shtratnikova V."/>
            <person name="Makarenko M."/>
            <person name="Klepikova A."/>
            <person name="Omelchenko D."/>
            <person name="Novikova G."/>
            <person name="Obukhova E."/>
            <person name="Bogdanov V."/>
            <person name="Penin A."/>
            <person name="Logacheva M."/>
        </authorList>
    </citation>
    <scope>NUCLEOTIDE SEQUENCE</scope>
    <source>
        <strain evidence="2">Hsosn_3</strain>
        <tissue evidence="2">Leaf</tissue>
    </source>
</reference>
<accession>A0AAD8M3I8</accession>
<dbReference type="AlphaFoldDB" id="A0AAD8M3I8"/>
<dbReference type="PANTHER" id="PTHR47852:SF2">
    <property type="entry name" value="WW DOMAIN-CONTAINING PROTEIN"/>
    <property type="match status" value="1"/>
</dbReference>
<dbReference type="Proteomes" id="UP001237642">
    <property type="component" value="Unassembled WGS sequence"/>
</dbReference>
<feature type="signal peptide" evidence="1">
    <location>
        <begin position="1"/>
        <end position="30"/>
    </location>
</feature>
<name>A0AAD8M3I8_9APIA</name>